<dbReference type="EMBL" id="MPLS01000010">
    <property type="protein sequence ID" value="ORI98015.1"/>
    <property type="molecule type" value="Genomic_DNA"/>
</dbReference>
<evidence type="ECO:0000256" key="3">
    <source>
        <dbReference type="ARBA" id="ARBA00022729"/>
    </source>
</evidence>
<evidence type="ECO:0000256" key="1">
    <source>
        <dbReference type="ARBA" id="ARBA00007074"/>
    </source>
</evidence>
<keyword evidence="4" id="KW-0677">Repeat</keyword>
<dbReference type="Pfam" id="PF00877">
    <property type="entry name" value="NLPC_P60"/>
    <property type="match status" value="1"/>
</dbReference>
<dbReference type="InterPro" id="IPR051202">
    <property type="entry name" value="Peptidase_C40"/>
</dbReference>
<evidence type="ECO:0000256" key="4">
    <source>
        <dbReference type="ARBA" id="ARBA00022737"/>
    </source>
</evidence>
<feature type="compositionally biased region" description="Low complexity" evidence="7">
    <location>
        <begin position="253"/>
        <end position="299"/>
    </location>
</feature>
<dbReference type="Gene3D" id="3.90.1720.10">
    <property type="entry name" value="endopeptidase domain like (from Nostoc punctiforme)"/>
    <property type="match status" value="1"/>
</dbReference>
<dbReference type="SMART" id="SM00257">
    <property type="entry name" value="LysM"/>
    <property type="match status" value="1"/>
</dbReference>
<dbReference type="Proteomes" id="UP000192288">
    <property type="component" value="Unassembled WGS sequence"/>
</dbReference>
<dbReference type="SUPFAM" id="SSF54106">
    <property type="entry name" value="LysM domain"/>
    <property type="match status" value="1"/>
</dbReference>
<comment type="caution">
    <text evidence="10">The sequence shown here is derived from an EMBL/GenBank/DDBJ whole genome shotgun (WGS) entry which is preliminary data.</text>
</comment>
<feature type="compositionally biased region" description="Polar residues" evidence="7">
    <location>
        <begin position="151"/>
        <end position="172"/>
    </location>
</feature>
<proteinExistence type="inferred from homology"/>
<feature type="compositionally biased region" description="Low complexity" evidence="7">
    <location>
        <begin position="210"/>
        <end position="231"/>
    </location>
</feature>
<dbReference type="Gene3D" id="3.10.350.10">
    <property type="entry name" value="LysM domain"/>
    <property type="match status" value="1"/>
</dbReference>
<evidence type="ECO:0000256" key="6">
    <source>
        <dbReference type="ARBA" id="ARBA00022807"/>
    </source>
</evidence>
<evidence type="ECO:0000256" key="2">
    <source>
        <dbReference type="ARBA" id="ARBA00022670"/>
    </source>
</evidence>
<dbReference type="SUPFAM" id="SSF54001">
    <property type="entry name" value="Cysteine proteinases"/>
    <property type="match status" value="1"/>
</dbReference>
<dbReference type="eggNOG" id="COG0791">
    <property type="taxonomic scope" value="Bacteria"/>
</dbReference>
<dbReference type="GO" id="GO:0006508">
    <property type="term" value="P:proteolysis"/>
    <property type="evidence" value="ECO:0007669"/>
    <property type="project" value="UniProtKB-KW"/>
</dbReference>
<dbReference type="InterPro" id="IPR000064">
    <property type="entry name" value="NLP_P60_dom"/>
</dbReference>
<dbReference type="PROSITE" id="PS51782">
    <property type="entry name" value="LYSM"/>
    <property type="match status" value="1"/>
</dbReference>
<evidence type="ECO:0000313" key="11">
    <source>
        <dbReference type="Proteomes" id="UP000192288"/>
    </source>
</evidence>
<evidence type="ECO:0000259" key="8">
    <source>
        <dbReference type="PROSITE" id="PS51782"/>
    </source>
</evidence>
<dbReference type="Pfam" id="PF01476">
    <property type="entry name" value="LysM"/>
    <property type="match status" value="1"/>
</dbReference>
<dbReference type="PANTHER" id="PTHR47053:SF1">
    <property type="entry name" value="MUREIN DD-ENDOPEPTIDASE MEPH-RELATED"/>
    <property type="match status" value="1"/>
</dbReference>
<feature type="region of interest" description="Disordered" evidence="7">
    <location>
        <begin position="210"/>
        <end position="299"/>
    </location>
</feature>
<dbReference type="GO" id="GO:0008234">
    <property type="term" value="F:cysteine-type peptidase activity"/>
    <property type="evidence" value="ECO:0007669"/>
    <property type="project" value="UniProtKB-KW"/>
</dbReference>
<keyword evidence="6" id="KW-0788">Thiol protease</keyword>
<dbReference type="RefSeq" id="WP_080519251.1">
    <property type="nucleotide sequence ID" value="NZ_MPLS01000010.1"/>
</dbReference>
<feature type="domain" description="LysM" evidence="8">
    <location>
        <begin position="89"/>
        <end position="131"/>
    </location>
</feature>
<dbReference type="InterPro" id="IPR036779">
    <property type="entry name" value="LysM_dom_sf"/>
</dbReference>
<dbReference type="AlphaFoldDB" id="A0A1X0VE64"/>
<dbReference type="PROSITE" id="PS51935">
    <property type="entry name" value="NLPC_P60"/>
    <property type="match status" value="1"/>
</dbReference>
<keyword evidence="5 10" id="KW-0378">Hydrolase</keyword>
<gene>
    <name evidence="10" type="ORF">BMR96_04185</name>
</gene>
<keyword evidence="2" id="KW-0645">Protease</keyword>
<evidence type="ECO:0000256" key="7">
    <source>
        <dbReference type="SAM" id="MobiDB-lite"/>
    </source>
</evidence>
<organism evidence="10 11">
    <name type="scientific">Leuconostoc pseudomesenteroides</name>
    <dbReference type="NCBI Taxonomy" id="33968"/>
    <lineage>
        <taxon>Bacteria</taxon>
        <taxon>Bacillati</taxon>
        <taxon>Bacillota</taxon>
        <taxon>Bacilli</taxon>
        <taxon>Lactobacillales</taxon>
        <taxon>Lactobacillaceae</taxon>
        <taxon>Leuconostoc</taxon>
    </lineage>
</organism>
<feature type="region of interest" description="Disordered" evidence="7">
    <location>
        <begin position="149"/>
        <end position="182"/>
    </location>
</feature>
<protein>
    <submittedName>
        <fullName evidence="10">Hydrolase</fullName>
    </submittedName>
</protein>
<dbReference type="STRING" id="33968.BMS77_05610"/>
<evidence type="ECO:0000256" key="5">
    <source>
        <dbReference type="ARBA" id="ARBA00022801"/>
    </source>
</evidence>
<evidence type="ECO:0000259" key="9">
    <source>
        <dbReference type="PROSITE" id="PS51935"/>
    </source>
</evidence>
<dbReference type="PANTHER" id="PTHR47053">
    <property type="entry name" value="MUREIN DD-ENDOPEPTIDASE MEPH-RELATED"/>
    <property type="match status" value="1"/>
</dbReference>
<reference evidence="10 11" key="1">
    <citation type="journal article" date="2017" name="Front. Microbiol.">
        <title>Genomic Characterization of Dairy Associated Leuconostoc Species and Diversity of Leuconostocs in Undefined Mixed Mesophilic Starter Cultures.</title>
        <authorList>
            <person name="Frantzen C.A."/>
            <person name="Kot W."/>
            <person name="Pedersen T.B."/>
            <person name="Ardo Y.M."/>
            <person name="Broadbent J.R."/>
            <person name="Neve H."/>
            <person name="Hansen L.H."/>
            <person name="Dal Bello F."/>
            <person name="Ostlie H.M."/>
            <person name="Kleppen H.P."/>
            <person name="Vogensen F.K."/>
            <person name="Holo H."/>
        </authorList>
    </citation>
    <scope>NUCLEOTIDE SEQUENCE [LARGE SCALE GENOMIC DNA]</scope>
    <source>
        <strain evidence="10 11">LMGCF08</strain>
    </source>
</reference>
<keyword evidence="3" id="KW-0732">Signal</keyword>
<sequence length="427" mass="43153">MERLDKKIIASGLGVLGLVGVGSSIVNADQVKNAVDKAVSSVAEATGLAQSNEVSLSKANLTIPKDKVLHVNTPAETKAAQTNTKKKATTYRVKAGDSLWSIAQDHKVSVDALVANNNNSDLISAGQVLTLPTDQPATQNATSVAPEVVETASTVGSSDSAIDTNAGSTEIDSANETDGTEANADSAQAISMVTSTASAAPVTQNVSTSSAAAPTSVASEATPTTPVTATESSDDTDVVTTGTSSSANIPDASTVSESTTSSVVSEAGQDSTASAAQSSSASASSSASQSEQSESVAPAANQNVTTASAAIVSLAKQLATQNIPYVWAGYTPQTGFDCSGLVSYVFEKAAGISLPHSSVLQESYTKTKAVSQAQPGDLLFWGTKGASYHVAIYIGGNQYVAAPQPGMNVRVETISANFMPSFAGSIQ</sequence>
<dbReference type="InterPro" id="IPR038765">
    <property type="entry name" value="Papain-like_cys_pep_sf"/>
</dbReference>
<evidence type="ECO:0000313" key="10">
    <source>
        <dbReference type="EMBL" id="ORI98015.1"/>
    </source>
</evidence>
<accession>A0A1X0VE64</accession>
<dbReference type="CDD" id="cd00118">
    <property type="entry name" value="LysM"/>
    <property type="match status" value="1"/>
</dbReference>
<dbReference type="InterPro" id="IPR018392">
    <property type="entry name" value="LysM"/>
</dbReference>
<comment type="similarity">
    <text evidence="1">Belongs to the peptidase C40 family.</text>
</comment>
<name>A0A1X0VE64_LEUPS</name>
<feature type="domain" description="NlpC/P60" evidence="9">
    <location>
        <begin position="305"/>
        <end position="427"/>
    </location>
</feature>